<dbReference type="EMBL" id="VBOT01000051">
    <property type="protein sequence ID" value="TMQ51931.1"/>
    <property type="molecule type" value="Genomic_DNA"/>
</dbReference>
<gene>
    <name evidence="2" type="ORF">E6K73_04390</name>
</gene>
<evidence type="ECO:0000259" key="1">
    <source>
        <dbReference type="Pfam" id="PF05193"/>
    </source>
</evidence>
<sequence>MPIHYALREAAAMDPRREERRLNAVPDRSAIAVAALALSVTLALPRAARAETGPVTLPDSTVCESWRLPNGLGVTTRHVPRASAVSITVAYRIGNTGDPPGREGLARLMAEAAFTAAAGEIPERTRDEMESLRPLGWSLEVGSRSTLLTEIASPAQFPGALHQVAVRMRGVMVNDRSLRTALGTVKRELHEGYSGRADLALYYQVRDAAAGLPEGLSETYASGKGLQGIGVKEVRDGLAALYVPANAVLSLAGNLSGVDLHRQIEREFGALPSGARASDPPPVALKPGLRQITRGDLASPLGVVGIIAPALTDTTHPEFYLNALVIGSLCKDVWDPPAPPLTTRFKYSVLDDPDLVRFYPPVSASTTEARLVPEEYLLTLRESPSPGDALYASIRLGVGWLLGGPLSFDALKRARTQPGTLLLLSTSMASRALAADDGFWADYRRRLEQTDGSSFDAWRNYFLALNHRASVLFSPGKRK</sequence>
<dbReference type="Gene3D" id="3.30.830.10">
    <property type="entry name" value="Metalloenzyme, LuxS/M16 peptidase-like"/>
    <property type="match status" value="1"/>
</dbReference>
<accession>A0A538SKQ1</accession>
<protein>
    <submittedName>
        <fullName evidence="2">Insulinase family protein</fullName>
    </submittedName>
</protein>
<dbReference type="Proteomes" id="UP000320184">
    <property type="component" value="Unassembled WGS sequence"/>
</dbReference>
<dbReference type="GO" id="GO:0046872">
    <property type="term" value="F:metal ion binding"/>
    <property type="evidence" value="ECO:0007669"/>
    <property type="project" value="InterPro"/>
</dbReference>
<name>A0A538SKQ1_UNCEI</name>
<dbReference type="SUPFAM" id="SSF63411">
    <property type="entry name" value="LuxS/MPP-like metallohydrolase"/>
    <property type="match status" value="1"/>
</dbReference>
<reference evidence="2 3" key="1">
    <citation type="journal article" date="2019" name="Nat. Microbiol.">
        <title>Mediterranean grassland soil C-N compound turnover is dependent on rainfall and depth, and is mediated by genomically divergent microorganisms.</title>
        <authorList>
            <person name="Diamond S."/>
            <person name="Andeer P.F."/>
            <person name="Li Z."/>
            <person name="Crits-Christoph A."/>
            <person name="Burstein D."/>
            <person name="Anantharaman K."/>
            <person name="Lane K.R."/>
            <person name="Thomas B.C."/>
            <person name="Pan C."/>
            <person name="Northen T.R."/>
            <person name="Banfield J.F."/>
        </authorList>
    </citation>
    <scope>NUCLEOTIDE SEQUENCE [LARGE SCALE GENOMIC DNA]</scope>
    <source>
        <strain evidence="2">WS_3</strain>
    </source>
</reference>
<feature type="domain" description="Peptidase M16 C-terminal" evidence="1">
    <location>
        <begin position="232"/>
        <end position="318"/>
    </location>
</feature>
<evidence type="ECO:0000313" key="3">
    <source>
        <dbReference type="Proteomes" id="UP000320184"/>
    </source>
</evidence>
<evidence type="ECO:0000313" key="2">
    <source>
        <dbReference type="EMBL" id="TMQ51931.1"/>
    </source>
</evidence>
<dbReference type="InterPro" id="IPR011249">
    <property type="entry name" value="Metalloenz_LuxS/M16"/>
</dbReference>
<organism evidence="2 3">
    <name type="scientific">Eiseniibacteriota bacterium</name>
    <dbReference type="NCBI Taxonomy" id="2212470"/>
    <lineage>
        <taxon>Bacteria</taxon>
        <taxon>Candidatus Eiseniibacteriota</taxon>
    </lineage>
</organism>
<dbReference type="Pfam" id="PF05193">
    <property type="entry name" value="Peptidase_M16_C"/>
    <property type="match status" value="1"/>
</dbReference>
<dbReference type="AlphaFoldDB" id="A0A538SKQ1"/>
<proteinExistence type="predicted"/>
<comment type="caution">
    <text evidence="2">The sequence shown here is derived from an EMBL/GenBank/DDBJ whole genome shotgun (WGS) entry which is preliminary data.</text>
</comment>
<dbReference type="InterPro" id="IPR007863">
    <property type="entry name" value="Peptidase_M16_C"/>
</dbReference>